<dbReference type="PROSITE" id="PS50012">
    <property type="entry name" value="RCC1_3"/>
    <property type="match status" value="4"/>
</dbReference>
<dbReference type="InterPro" id="IPR058923">
    <property type="entry name" value="RCC1-like_dom"/>
</dbReference>
<feature type="domain" description="RCC1-like" evidence="2">
    <location>
        <begin position="233"/>
        <end position="469"/>
    </location>
</feature>
<dbReference type="SUPFAM" id="SSF50985">
    <property type="entry name" value="RCC1/BLIP-II"/>
    <property type="match status" value="1"/>
</dbReference>
<dbReference type="PRINTS" id="PR00633">
    <property type="entry name" value="RCCNDNSATION"/>
</dbReference>
<comment type="caution">
    <text evidence="3">The sequence shown here is derived from an EMBL/GenBank/DDBJ whole genome shotgun (WGS) entry which is preliminary data.</text>
</comment>
<dbReference type="AlphaFoldDB" id="A0A0G0WA68"/>
<evidence type="ECO:0000259" key="2">
    <source>
        <dbReference type="Pfam" id="PF25390"/>
    </source>
</evidence>
<dbReference type="Pfam" id="PF25390">
    <property type="entry name" value="WD40_RLD"/>
    <property type="match status" value="1"/>
</dbReference>
<name>A0A0G0WA68_UNCC2</name>
<sequence>LNESGLSYSTTFNYTLTDVFSKNVTVQCKTNDPTLTITSFTASSPASVGSPVTFSAQTTSSGFNITDNFTWKFYLKESDYPATPCATATTTYDIPNASQTCTYTSTFVGNAKVEVTRGGVSKTRTVGVGITWPNTTSFAAGVTHSLLGKSDGSLWVTGAGNWGALGTGETSYSSWNQIAPFFLNNNKVKYVDAGSQSSYAVMDDNSLWVTGDHRGGQLGIGMAYQYITSWQSILTGVKTVSASVCGSHALVLKTDGTVWSAGSNVNGSLGVGDTAKRESWTPTGLSNVKDVAAGCSFSVALKNDGTVWVTGDNTYGALGLGDWNHRYSWTQTTLANVAAVSAGQHSMALKNDGTVWATGYNNAGGLGLGDGNHRNSWVQTASNAKYVSVGAYHSFIVKNDGVLWCTGYNDRDQLGMSDTTSRSVWTQNPLSNVQTISANGSHSFALDKDGKLLATGYDSVGQLGFPLSSHVQTWQQSATR</sequence>
<dbReference type="PANTHER" id="PTHR22872">
    <property type="entry name" value="BTK-BINDING PROTEIN-RELATED"/>
    <property type="match status" value="1"/>
</dbReference>
<organism evidence="3 4">
    <name type="scientific">candidate division CPR2 bacterium GW2011_GWC1_41_48</name>
    <dbReference type="NCBI Taxonomy" id="1618344"/>
    <lineage>
        <taxon>Bacteria</taxon>
        <taxon>Bacteria division CPR2</taxon>
    </lineage>
</organism>
<dbReference type="Proteomes" id="UP000033869">
    <property type="component" value="Unassembled WGS sequence"/>
</dbReference>
<accession>A0A0G0WA68</accession>
<evidence type="ECO:0000313" key="3">
    <source>
        <dbReference type="EMBL" id="KKS09909.1"/>
    </source>
</evidence>
<protein>
    <submittedName>
        <fullName evidence="3">Regulator of chromosome condensation RCC1</fullName>
    </submittedName>
</protein>
<dbReference type="InterPro" id="IPR051625">
    <property type="entry name" value="Signaling_Regulatory_Domain"/>
</dbReference>
<dbReference type="Gene3D" id="2.130.10.30">
    <property type="entry name" value="Regulator of chromosome condensation 1/beta-lactamase-inhibitor protein II"/>
    <property type="match status" value="2"/>
</dbReference>
<keyword evidence="1" id="KW-0677">Repeat</keyword>
<dbReference type="InterPro" id="IPR009091">
    <property type="entry name" value="RCC1/BLIP-II"/>
</dbReference>
<gene>
    <name evidence="3" type="ORF">UU65_C0001G0314</name>
</gene>
<evidence type="ECO:0000256" key="1">
    <source>
        <dbReference type="ARBA" id="ARBA00022737"/>
    </source>
</evidence>
<dbReference type="InterPro" id="IPR000408">
    <property type="entry name" value="Reg_chr_condens"/>
</dbReference>
<dbReference type="EMBL" id="LCBL01000001">
    <property type="protein sequence ID" value="KKS09909.1"/>
    <property type="molecule type" value="Genomic_DNA"/>
</dbReference>
<evidence type="ECO:0000313" key="4">
    <source>
        <dbReference type="Proteomes" id="UP000033869"/>
    </source>
</evidence>
<proteinExistence type="predicted"/>
<reference evidence="3 4" key="1">
    <citation type="journal article" date="2015" name="Nature">
        <title>rRNA introns, odd ribosomes, and small enigmatic genomes across a large radiation of phyla.</title>
        <authorList>
            <person name="Brown C.T."/>
            <person name="Hug L.A."/>
            <person name="Thomas B.C."/>
            <person name="Sharon I."/>
            <person name="Castelle C.J."/>
            <person name="Singh A."/>
            <person name="Wilkins M.J."/>
            <person name="Williams K.H."/>
            <person name="Banfield J.F."/>
        </authorList>
    </citation>
    <scope>NUCLEOTIDE SEQUENCE [LARGE SCALE GENOMIC DNA]</scope>
</reference>
<feature type="non-terminal residue" evidence="3">
    <location>
        <position position="1"/>
    </location>
</feature>
<dbReference type="Pfam" id="PF00415">
    <property type="entry name" value="RCC1"/>
    <property type="match status" value="1"/>
</dbReference>